<evidence type="ECO:0000256" key="6">
    <source>
        <dbReference type="ARBA" id="ARBA00038503"/>
    </source>
</evidence>
<dbReference type="GO" id="GO:0032040">
    <property type="term" value="C:small-subunit processome"/>
    <property type="evidence" value="ECO:0007669"/>
    <property type="project" value="InterPro"/>
</dbReference>
<keyword evidence="3" id="KW-0698">rRNA processing</keyword>
<gene>
    <name evidence="10" type="ORF">g.20289</name>
</gene>
<evidence type="ECO:0000256" key="2">
    <source>
        <dbReference type="ARBA" id="ARBA00022517"/>
    </source>
</evidence>
<evidence type="ECO:0000259" key="9">
    <source>
        <dbReference type="Pfam" id="PF24779"/>
    </source>
</evidence>
<sequence>MKINRQKKVNKNLNFYCNNFGFRKPFQILIDGTFCHGALKNKLNIQEQLPKYLGDVKLLTTPCVIVETELLGKAAFGAMKVVKQFSVHRCSHASQPVSGSQCFQSMLGGNNPSRYIIATQDRDLQEMVRNIPGTPVIYLHQRTPHLEEPSPLTVRVAEEKTNQRFGVSQSEDKKLSALKTATFGEVEKIVSKKRKKKGGPNPLSCKKKKKLHIQTKETITIEASDKPHKKRKRIKLAKHVKEY</sequence>
<feature type="compositionally biased region" description="Basic residues" evidence="8">
    <location>
        <begin position="227"/>
        <end position="243"/>
    </location>
</feature>
<evidence type="ECO:0000256" key="4">
    <source>
        <dbReference type="ARBA" id="ARBA00023242"/>
    </source>
</evidence>
<dbReference type="SUPFAM" id="SSF88723">
    <property type="entry name" value="PIN domain-like"/>
    <property type="match status" value="1"/>
</dbReference>
<evidence type="ECO:0000256" key="3">
    <source>
        <dbReference type="ARBA" id="ARBA00022552"/>
    </source>
</evidence>
<evidence type="ECO:0000313" key="10">
    <source>
        <dbReference type="EMBL" id="JAT35393.1"/>
    </source>
</evidence>
<reference evidence="10" key="1">
    <citation type="submission" date="2015-11" db="EMBL/GenBank/DDBJ databases">
        <title>De novo transcriptome assembly of four potential Pierce s Disease insect vectors from Arizona vineyards.</title>
        <authorList>
            <person name="Tassone E.E."/>
        </authorList>
    </citation>
    <scope>NUCLEOTIDE SEQUENCE</scope>
</reference>
<dbReference type="PANTHER" id="PTHR12416">
    <property type="entry name" value="RRNA-PROCESSING PROTEIN UTP23 HOMOLOG"/>
    <property type="match status" value="1"/>
</dbReference>
<evidence type="ECO:0000256" key="7">
    <source>
        <dbReference type="ARBA" id="ARBA00071400"/>
    </source>
</evidence>
<evidence type="ECO:0000256" key="8">
    <source>
        <dbReference type="SAM" id="MobiDB-lite"/>
    </source>
</evidence>
<feature type="domain" description="UTP23 sensor motif region" evidence="9">
    <location>
        <begin position="192"/>
        <end position="210"/>
    </location>
</feature>
<feature type="region of interest" description="Disordered" evidence="8">
    <location>
        <begin position="191"/>
        <end position="211"/>
    </location>
</feature>
<dbReference type="GO" id="GO:0006364">
    <property type="term" value="P:rRNA processing"/>
    <property type="evidence" value="ECO:0007669"/>
    <property type="project" value="UniProtKB-KW"/>
</dbReference>
<dbReference type="Pfam" id="PF24779">
    <property type="entry name" value="UTP23_sensor"/>
    <property type="match status" value="1"/>
</dbReference>
<dbReference type="InterPro" id="IPR029060">
    <property type="entry name" value="PIN-like_dom_sf"/>
</dbReference>
<dbReference type="AlphaFoldDB" id="A0A1B6MHJ1"/>
<evidence type="ECO:0000256" key="5">
    <source>
        <dbReference type="ARBA" id="ARBA00037300"/>
    </source>
</evidence>
<dbReference type="EMBL" id="GEBQ01004584">
    <property type="protein sequence ID" value="JAT35393.1"/>
    <property type="molecule type" value="Transcribed_RNA"/>
</dbReference>
<comment type="function">
    <text evidence="5">Involved in rRNA-processing and ribosome biogenesis.</text>
</comment>
<organism evidence="10">
    <name type="scientific">Graphocephala atropunctata</name>
    <dbReference type="NCBI Taxonomy" id="36148"/>
    <lineage>
        <taxon>Eukaryota</taxon>
        <taxon>Metazoa</taxon>
        <taxon>Ecdysozoa</taxon>
        <taxon>Arthropoda</taxon>
        <taxon>Hexapoda</taxon>
        <taxon>Insecta</taxon>
        <taxon>Pterygota</taxon>
        <taxon>Neoptera</taxon>
        <taxon>Paraneoptera</taxon>
        <taxon>Hemiptera</taxon>
        <taxon>Auchenorrhyncha</taxon>
        <taxon>Membracoidea</taxon>
        <taxon>Cicadellidae</taxon>
        <taxon>Cicadellinae</taxon>
        <taxon>Cicadellini</taxon>
        <taxon>Graphocephala</taxon>
    </lineage>
</organism>
<proteinExistence type="inferred from homology"/>
<feature type="region of interest" description="Disordered" evidence="8">
    <location>
        <begin position="223"/>
        <end position="243"/>
    </location>
</feature>
<protein>
    <recommendedName>
        <fullName evidence="7">rRNA-processing protein UTP23 homolog</fullName>
    </recommendedName>
</protein>
<dbReference type="InterPro" id="IPR006984">
    <property type="entry name" value="Fcf1/UTP23"/>
</dbReference>
<dbReference type="Pfam" id="PF04900">
    <property type="entry name" value="Fcf1"/>
    <property type="match status" value="1"/>
</dbReference>
<dbReference type="CDD" id="cd09866">
    <property type="entry name" value="PIN_Fcf1-Utp23-H"/>
    <property type="match status" value="1"/>
</dbReference>
<dbReference type="InterPro" id="IPR057776">
    <property type="entry name" value="UTP23_sensor"/>
</dbReference>
<accession>A0A1B6MHJ1</accession>
<name>A0A1B6MHJ1_9HEMI</name>
<evidence type="ECO:0000256" key="1">
    <source>
        <dbReference type="ARBA" id="ARBA00004604"/>
    </source>
</evidence>
<comment type="similarity">
    <text evidence="6">Belongs to the UTP23/FCF1 family. UTP23 subfamily.</text>
</comment>
<dbReference type="FunFam" id="3.40.50.1010:FF:000006">
    <property type="entry name" value="rRNA-processing protein UTP23 homolog"/>
    <property type="match status" value="1"/>
</dbReference>
<keyword evidence="2" id="KW-0690">Ribosome biogenesis</keyword>
<feature type="non-terminal residue" evidence="10">
    <location>
        <position position="243"/>
    </location>
</feature>
<keyword evidence="4" id="KW-0539">Nucleus</keyword>
<comment type="subcellular location">
    <subcellularLocation>
        <location evidence="1">Nucleus</location>
        <location evidence="1">Nucleolus</location>
    </subcellularLocation>
</comment>
<dbReference type="Gene3D" id="3.40.50.1010">
    <property type="entry name" value="5'-nuclease"/>
    <property type="match status" value="1"/>
</dbReference>